<keyword evidence="2" id="KW-1185">Reference proteome</keyword>
<sequence>MNANVLILIGRILLSIDFIYAGFGKLSNVAGTGGYFASLGLPAPEILPWLVGGFELLAGIAILVGFQTRIAAILLAAFCIATAFIGHAGDVTAILKNFALAGGFVVLAGAGAGAYGLDRQARERRY</sequence>
<dbReference type="Proteomes" id="UP001163223">
    <property type="component" value="Chromosome"/>
</dbReference>
<evidence type="ECO:0000313" key="2">
    <source>
        <dbReference type="Proteomes" id="UP001163223"/>
    </source>
</evidence>
<accession>A0ACD4NLH7</accession>
<organism evidence="1 2">
    <name type="scientific">Antarcticirhabdus aurantiaca</name>
    <dbReference type="NCBI Taxonomy" id="2606717"/>
    <lineage>
        <taxon>Bacteria</taxon>
        <taxon>Pseudomonadati</taxon>
        <taxon>Pseudomonadota</taxon>
        <taxon>Alphaproteobacteria</taxon>
        <taxon>Hyphomicrobiales</taxon>
        <taxon>Aurantimonadaceae</taxon>
        <taxon>Antarcticirhabdus</taxon>
    </lineage>
</organism>
<name>A0ACD4NLH7_9HYPH</name>
<dbReference type="EMBL" id="CP113520">
    <property type="protein sequence ID" value="WAJ27720.1"/>
    <property type="molecule type" value="Genomic_DNA"/>
</dbReference>
<proteinExistence type="predicted"/>
<gene>
    <name evidence="1" type="ORF">OXU80_23220</name>
</gene>
<protein>
    <submittedName>
        <fullName evidence="1">DoxX family protein</fullName>
    </submittedName>
</protein>
<reference evidence="1" key="1">
    <citation type="submission" date="2022-11" db="EMBL/GenBank/DDBJ databases">
        <title>beta-Carotene-producing bacterium, Jeongeuplla avenae sp. nov., alleviates the salt stress of Arabidopsis seedlings.</title>
        <authorList>
            <person name="Jiang L."/>
            <person name="Lee J."/>
        </authorList>
    </citation>
    <scope>NUCLEOTIDE SEQUENCE</scope>
    <source>
        <strain evidence="1">DY_R2A_6</strain>
    </source>
</reference>
<evidence type="ECO:0000313" key="1">
    <source>
        <dbReference type="EMBL" id="WAJ27720.1"/>
    </source>
</evidence>